<dbReference type="Gene3D" id="3.20.20.100">
    <property type="entry name" value="NADP-dependent oxidoreductase domain"/>
    <property type="match status" value="1"/>
</dbReference>
<reference evidence="3" key="1">
    <citation type="submission" date="2023-03" db="EMBL/GenBank/DDBJ databases">
        <title>Massive genome expansion in bonnet fungi (Mycena s.s.) driven by repeated elements and novel gene families across ecological guilds.</title>
        <authorList>
            <consortium name="Lawrence Berkeley National Laboratory"/>
            <person name="Harder C.B."/>
            <person name="Miyauchi S."/>
            <person name="Viragh M."/>
            <person name="Kuo A."/>
            <person name="Thoen E."/>
            <person name="Andreopoulos B."/>
            <person name="Lu D."/>
            <person name="Skrede I."/>
            <person name="Drula E."/>
            <person name="Henrissat B."/>
            <person name="Morin E."/>
            <person name="Kohler A."/>
            <person name="Barry K."/>
            <person name="LaButti K."/>
            <person name="Morin E."/>
            <person name="Salamov A."/>
            <person name="Lipzen A."/>
            <person name="Mereny Z."/>
            <person name="Hegedus B."/>
            <person name="Baldrian P."/>
            <person name="Stursova M."/>
            <person name="Weitz H."/>
            <person name="Taylor A."/>
            <person name="Grigoriev I.V."/>
            <person name="Nagy L.G."/>
            <person name="Martin F."/>
            <person name="Kauserud H."/>
        </authorList>
    </citation>
    <scope>NUCLEOTIDE SEQUENCE</scope>
    <source>
        <strain evidence="3">CBHHK188m</strain>
    </source>
</reference>
<proteinExistence type="inferred from homology"/>
<dbReference type="PANTHER" id="PTHR43364:SF7">
    <property type="entry name" value="NADP-DEPENDENT OXIDOREDUCTASE DOMAIN-CONTAINING PROTEIN-RELATED"/>
    <property type="match status" value="1"/>
</dbReference>
<keyword evidence="1" id="KW-0521">NADP</keyword>
<dbReference type="PANTHER" id="PTHR43364">
    <property type="entry name" value="NADH-SPECIFIC METHYLGLYOXAL REDUCTASE-RELATED"/>
    <property type="match status" value="1"/>
</dbReference>
<dbReference type="AlphaFoldDB" id="A0AAD7JKM6"/>
<dbReference type="InterPro" id="IPR036812">
    <property type="entry name" value="NAD(P)_OxRdtase_dom_sf"/>
</dbReference>
<dbReference type="InterPro" id="IPR050523">
    <property type="entry name" value="AKR_Detox_Biosynth"/>
</dbReference>
<protein>
    <submittedName>
        <fullName evidence="3">Uncharacterized protein</fullName>
    </submittedName>
</protein>
<dbReference type="Proteomes" id="UP001215280">
    <property type="component" value="Unassembled WGS sequence"/>
</dbReference>
<dbReference type="SUPFAM" id="SSF51430">
    <property type="entry name" value="NAD(P)-linked oxidoreductase"/>
    <property type="match status" value="1"/>
</dbReference>
<organism evidence="3 4">
    <name type="scientific">Mycena maculata</name>
    <dbReference type="NCBI Taxonomy" id="230809"/>
    <lineage>
        <taxon>Eukaryota</taxon>
        <taxon>Fungi</taxon>
        <taxon>Dikarya</taxon>
        <taxon>Basidiomycota</taxon>
        <taxon>Agaricomycotina</taxon>
        <taxon>Agaricomycetes</taxon>
        <taxon>Agaricomycetidae</taxon>
        <taxon>Agaricales</taxon>
        <taxon>Marasmiineae</taxon>
        <taxon>Mycenaceae</taxon>
        <taxon>Mycena</taxon>
    </lineage>
</organism>
<dbReference type="EMBL" id="JARJLG010000032">
    <property type="protein sequence ID" value="KAJ7766514.1"/>
    <property type="molecule type" value="Genomic_DNA"/>
</dbReference>
<sequence>MSALVPTPPPATKLGQLATRASIHVSPLALGGMSIGDKWVPWTRSRPSRSLMRVNSQDGSSEAIIGECVEARGSRGQLAIATKYTCLGNPRDDSVKQRNLYIGNNIIYETCTRPWRKSWTGCTISSPWGRFVVFQAPYSVTQRDIEREILPMWHHEAPFVFPIVGGRKVEHLMANIEALDIMLSAEQIAYIEGVLPFDKGFPTT</sequence>
<comment type="similarity">
    <text evidence="2">Belongs to the aldo/keto reductase family. Aldo/keto reductase 2 subfamily.</text>
</comment>
<evidence type="ECO:0000313" key="4">
    <source>
        <dbReference type="Proteomes" id="UP001215280"/>
    </source>
</evidence>
<comment type="caution">
    <text evidence="3">The sequence shown here is derived from an EMBL/GenBank/DDBJ whole genome shotgun (WGS) entry which is preliminary data.</text>
</comment>
<name>A0AAD7JKM6_9AGAR</name>
<evidence type="ECO:0000256" key="1">
    <source>
        <dbReference type="ARBA" id="ARBA00022857"/>
    </source>
</evidence>
<accession>A0AAD7JKM6</accession>
<keyword evidence="4" id="KW-1185">Reference proteome</keyword>
<evidence type="ECO:0000256" key="2">
    <source>
        <dbReference type="ARBA" id="ARBA00038157"/>
    </source>
</evidence>
<gene>
    <name evidence="3" type="ORF">DFH07DRAFT_769774</name>
</gene>
<evidence type="ECO:0000313" key="3">
    <source>
        <dbReference type="EMBL" id="KAJ7766514.1"/>
    </source>
</evidence>